<dbReference type="GO" id="GO:0008168">
    <property type="term" value="F:methyltransferase activity"/>
    <property type="evidence" value="ECO:0007669"/>
    <property type="project" value="UniProtKB-KW"/>
</dbReference>
<dbReference type="KEGG" id="tti:THITH_04250"/>
<dbReference type="GO" id="GO:0002098">
    <property type="term" value="P:tRNA wobble uridine modification"/>
    <property type="evidence" value="ECO:0007669"/>
    <property type="project" value="InterPro"/>
</dbReference>
<dbReference type="PANTHER" id="PTHR43861">
    <property type="entry name" value="TRANS-ACONITATE 2-METHYLTRANSFERASE-RELATED"/>
    <property type="match status" value="1"/>
</dbReference>
<evidence type="ECO:0000259" key="4">
    <source>
        <dbReference type="Pfam" id="PF13649"/>
    </source>
</evidence>
<dbReference type="Gene3D" id="3.40.50.150">
    <property type="entry name" value="Vaccinia Virus protein VP39"/>
    <property type="match status" value="1"/>
</dbReference>
<dbReference type="GO" id="GO:0032259">
    <property type="term" value="P:methylation"/>
    <property type="evidence" value="ECO:0007669"/>
    <property type="project" value="UniProtKB-KW"/>
</dbReference>
<dbReference type="InterPro" id="IPR029063">
    <property type="entry name" value="SAM-dependent_MTases_sf"/>
</dbReference>
<dbReference type="InterPro" id="IPR005271">
    <property type="entry name" value="CmoA"/>
</dbReference>
<dbReference type="RefSeq" id="WP_006749118.1">
    <property type="nucleotide sequence ID" value="NZ_CP007029.1"/>
</dbReference>
<organism evidence="5 6">
    <name type="scientific">Thioalkalivibrio paradoxus ARh 1</name>
    <dbReference type="NCBI Taxonomy" id="713585"/>
    <lineage>
        <taxon>Bacteria</taxon>
        <taxon>Pseudomonadati</taxon>
        <taxon>Pseudomonadota</taxon>
        <taxon>Gammaproteobacteria</taxon>
        <taxon>Chromatiales</taxon>
        <taxon>Ectothiorhodospiraceae</taxon>
        <taxon>Thioalkalivibrio</taxon>
    </lineage>
</organism>
<feature type="domain" description="Methyltransferase" evidence="4">
    <location>
        <begin position="59"/>
        <end position="152"/>
    </location>
</feature>
<feature type="binding site" evidence="3">
    <location>
        <begin position="61"/>
        <end position="63"/>
    </location>
    <ligand>
        <name>S-adenosyl-L-methionine</name>
        <dbReference type="ChEBI" id="CHEBI:59789"/>
    </ligand>
</feature>
<dbReference type="InterPro" id="IPR041698">
    <property type="entry name" value="Methyltransf_25"/>
</dbReference>
<keyword evidence="2 3" id="KW-0949">S-adenosyl-L-methionine</keyword>
<protein>
    <submittedName>
        <fullName evidence="5">Methyltransferase</fullName>
    </submittedName>
</protein>
<dbReference type="PANTHER" id="PTHR43861:SF2">
    <property type="entry name" value="CARBOXY-S-ADENOSYL-L-METHIONINE SYNTHASE"/>
    <property type="match status" value="1"/>
</dbReference>
<dbReference type="HOGENOM" id="CLU_078475_1_0_6"/>
<feature type="binding site" evidence="3">
    <location>
        <begin position="111"/>
        <end position="112"/>
    </location>
    <ligand>
        <name>S-adenosyl-L-methionine</name>
        <dbReference type="ChEBI" id="CHEBI:59789"/>
    </ligand>
</feature>
<keyword evidence="5" id="KW-0489">Methyltransferase</keyword>
<dbReference type="OrthoDB" id="9779941at2"/>
<feature type="binding site" evidence="3">
    <location>
        <position position="36"/>
    </location>
    <ligand>
        <name>S-adenosyl-L-methionine</name>
        <dbReference type="ChEBI" id="CHEBI:59789"/>
    </ligand>
</feature>
<dbReference type="Proteomes" id="UP000005289">
    <property type="component" value="Chromosome"/>
</dbReference>
<accession>W0DG22</accession>
<keyword evidence="1 5" id="KW-0808">Transferase</keyword>
<dbReference type="AlphaFoldDB" id="W0DG22"/>
<dbReference type="EMBL" id="CP007029">
    <property type="protein sequence ID" value="AHE97599.1"/>
    <property type="molecule type" value="Genomic_DNA"/>
</dbReference>
<dbReference type="CDD" id="cd02440">
    <property type="entry name" value="AdoMet_MTases"/>
    <property type="match status" value="1"/>
</dbReference>
<dbReference type="Pfam" id="PF13649">
    <property type="entry name" value="Methyltransf_25"/>
    <property type="match status" value="1"/>
</dbReference>
<evidence type="ECO:0000256" key="2">
    <source>
        <dbReference type="ARBA" id="ARBA00022691"/>
    </source>
</evidence>
<evidence type="ECO:0000313" key="6">
    <source>
        <dbReference type="Proteomes" id="UP000005289"/>
    </source>
</evidence>
<dbReference type="PIRSF" id="PIRSF006325">
    <property type="entry name" value="MeTrfase_bac"/>
    <property type="match status" value="1"/>
</dbReference>
<evidence type="ECO:0000256" key="1">
    <source>
        <dbReference type="ARBA" id="ARBA00022679"/>
    </source>
</evidence>
<reference evidence="5 6" key="1">
    <citation type="submission" date="2013-12" db="EMBL/GenBank/DDBJ databases">
        <authorList>
            <consortium name="DOE Joint Genome Institute"/>
            <person name="Muyzer G."/>
            <person name="Huntemann M."/>
            <person name="Han J."/>
            <person name="Chen A."/>
            <person name="Kyrpides N."/>
            <person name="Mavromatis K."/>
            <person name="Markowitz V."/>
            <person name="Palaniappan K."/>
            <person name="Ivanova N."/>
            <person name="Schaumberg A."/>
            <person name="Pati A."/>
            <person name="Liolios K."/>
            <person name="Nordberg H.P."/>
            <person name="Cantor M.N."/>
            <person name="Hua S.X."/>
            <person name="Woyke T."/>
        </authorList>
    </citation>
    <scope>NUCLEOTIDE SEQUENCE [LARGE SCALE GENOMIC DNA]</scope>
    <source>
        <strain evidence="5 6">ARh 1</strain>
    </source>
</reference>
<dbReference type="STRING" id="713585.THITH_04250"/>
<name>W0DG22_9GAMM</name>
<evidence type="ECO:0000313" key="5">
    <source>
        <dbReference type="EMBL" id="AHE97599.1"/>
    </source>
</evidence>
<keyword evidence="6" id="KW-1185">Reference proteome</keyword>
<evidence type="ECO:0000256" key="3">
    <source>
        <dbReference type="PIRSR" id="PIRSR006325-1"/>
    </source>
</evidence>
<dbReference type="SUPFAM" id="SSF53335">
    <property type="entry name" value="S-adenosyl-L-methionine-dependent methyltransferases"/>
    <property type="match status" value="1"/>
</dbReference>
<sequence length="236" mass="26753">MPGVGDELRADNANWSFGGDVSEHFDEHVQRSVPFYRAGHELVTHATDFFLPNGSLLYELGCSTGSLLTRLAARHRRKDVRIVGIDREPEMVARAREKCAGHPNVEVIEGDILEVPLENADVIIAYYTVQFVLPRVRQQLIDRIYQSLNWGGAFFLFEKVRGPDARFQDMLNALYTEYKLEQGYQSEEIVAKMRSLKGVLEPFSSEGNLGLLQRAGFTDITTVFKYICFEGFLAIK</sequence>
<proteinExistence type="predicted"/>
<gene>
    <name evidence="5" type="ORF">THITH_04250</name>
</gene>